<reference evidence="2" key="2">
    <citation type="submission" date="2020-01" db="EMBL/GenBank/DDBJ databases">
        <authorList>
            <person name="Algora L."/>
            <person name="Schniete J.K."/>
            <person name="MacFadyen A."/>
            <person name="Hoskisson P.A."/>
            <person name="Hunter I.S."/>
            <person name="Herron P.R."/>
        </authorList>
    </citation>
    <scope>NUCLEOTIDE SEQUENCE</scope>
    <source>
        <strain evidence="2">ATCC 10970</strain>
    </source>
</reference>
<dbReference type="Proteomes" id="UP000011074">
    <property type="component" value="Chromosome"/>
</dbReference>
<evidence type="ECO:0000313" key="3">
    <source>
        <dbReference type="Proteomes" id="UP000011074"/>
    </source>
</evidence>
<feature type="region of interest" description="Disordered" evidence="1">
    <location>
        <begin position="141"/>
        <end position="210"/>
    </location>
</feature>
<feature type="compositionally biased region" description="Polar residues" evidence="1">
    <location>
        <begin position="156"/>
        <end position="167"/>
    </location>
</feature>
<dbReference type="AlphaFoldDB" id="A0A8A1UUJ6"/>
<feature type="compositionally biased region" description="Low complexity" evidence="1">
    <location>
        <begin position="181"/>
        <end position="200"/>
    </location>
</feature>
<accession>A0A8A1UUJ6</accession>
<dbReference type="EMBL" id="CP048261">
    <property type="protein sequence ID" value="QST81725.1"/>
    <property type="molecule type" value="Genomic_DNA"/>
</dbReference>
<evidence type="ECO:0000256" key="1">
    <source>
        <dbReference type="SAM" id="MobiDB-lite"/>
    </source>
</evidence>
<dbReference type="RefSeq" id="WP_030184075.1">
    <property type="nucleotide sequence ID" value="NZ_CP048261.1"/>
</dbReference>
<proteinExistence type="predicted"/>
<feature type="region of interest" description="Disordered" evidence="1">
    <location>
        <begin position="23"/>
        <end position="57"/>
    </location>
</feature>
<evidence type="ECO:0000313" key="2">
    <source>
        <dbReference type="EMBL" id="QST81725.1"/>
    </source>
</evidence>
<gene>
    <name evidence="2" type="ORF">SRIM_017540</name>
</gene>
<protein>
    <submittedName>
        <fullName evidence="2">Uncharacterized protein</fullName>
    </submittedName>
</protein>
<organism evidence="2 3">
    <name type="scientific">Streptomyces rimosus subsp. rimosus (strain ATCC 10970 / DSM 40260 / JCM 4667 / NRRL 2234)</name>
    <dbReference type="NCBI Taxonomy" id="1265868"/>
    <lineage>
        <taxon>Bacteria</taxon>
        <taxon>Bacillati</taxon>
        <taxon>Actinomycetota</taxon>
        <taxon>Actinomycetes</taxon>
        <taxon>Kitasatosporales</taxon>
        <taxon>Streptomycetaceae</taxon>
        <taxon>Streptomyces</taxon>
    </lineage>
</organism>
<reference evidence="2" key="3">
    <citation type="journal article" date="2021" name="bioRxiv">
        <title>Bilateral symmetry of linear streptomycete chromosomes.</title>
        <authorList>
            <person name="Algora-Gallardo L."/>
            <person name="Schniete J.K."/>
            <person name="Mark D.R."/>
            <person name="Hunter I.S."/>
            <person name="Herron P.R."/>
        </authorList>
    </citation>
    <scope>NUCLEOTIDE SEQUENCE</scope>
    <source>
        <strain evidence="2">ATCC 10970</strain>
    </source>
</reference>
<name>A0A8A1UUJ6_STRR1</name>
<sequence>MSTPAMDANSFLMAGGAKSARFEQPGASVTGRISEQPVVQQQKDFSTGEPLFWNDGQPRMQLSVTLATDQRDPADADDDGARRIYVKGQMKQAIQQAVRASGARGLEVGGVLKVTYVRNGTASNPRFNPPKEYAAEYTPAAQAELNTPEPAAPAGVNTTTGEITTPAASAAPGQPDLNDPAVQALLAQLQGQQRQAAPAANGGSTEPPPF</sequence>
<dbReference type="GeneID" id="66855792"/>
<reference evidence="2" key="1">
    <citation type="submission" date="2012-12" db="EMBL/GenBank/DDBJ databases">
        <authorList>
            <person name="Pethick F.E."/>
            <person name="MacFadyen A.C."/>
            <person name="Tang Z."/>
            <person name="Sangal V."/>
            <person name="Tze-Tze L."/>
            <person name="Chu J."/>
            <person name="Guo M."/>
            <person name="Kirby R."/>
            <person name="Hoskisson P.A."/>
            <person name="Herron P.R."/>
            <person name="Hunter I.S."/>
        </authorList>
    </citation>
    <scope>NUCLEOTIDE SEQUENCE</scope>
    <source>
        <strain evidence="2">ATCC 10970</strain>
    </source>
</reference>
<feature type="compositionally biased region" description="Polar residues" evidence="1">
    <location>
        <begin position="31"/>
        <end position="45"/>
    </location>
</feature>